<dbReference type="GO" id="GO:0005739">
    <property type="term" value="C:mitochondrion"/>
    <property type="evidence" value="ECO:0007669"/>
    <property type="project" value="TreeGrafter"/>
</dbReference>
<evidence type="ECO:0000313" key="14">
    <source>
        <dbReference type="Proteomes" id="UP000664859"/>
    </source>
</evidence>
<feature type="region of interest" description="Disordered" evidence="11">
    <location>
        <begin position="523"/>
        <end position="556"/>
    </location>
</feature>
<sequence>MLRYTCQVLGTGADGSTPCLLASVERVPLYGKKEEKVATVMARYLFNVGEGVARFAQEHGVKLPGIKKAFLCGTAADDAAGLPGLYLSLSSLGAPSLQLFGPRGVATLASATTELLQRRFPEVTAVPLELDADESSACFELEDDHFDIRAGVFDASRSATARHKRARDARTQARPLALYHCRAKHGDRPSFLVVSCPSPAYIAALAAHPLFKEGATYIFHLAPTATVTCAAYAPLLAKSLGRHVVVNDGGRCQPPFAEDKPLQRDLLYLLGTGSAAPSKSRGCSGLLLKLAARSGSSSTKTGGGDAAAAPPLSLLMDAGEGTYGHLCRQFGAAGALAQLRALDAIWISHKHADHMTGLWRLLCLRAGCSGGAAEEGGSGGAALPPLPVIAPETVLRWLTACASVSPGHVAAEPLRFRDARAAALHSAYELRSVNATFDDARAADAARKRHCTAGEALRVARRMGARAAVLTHFSQRYPRVPALAEGQSAAVAFDGMVVELAAAARLREVTALVCRVLTEGKERRGREGAPLEGGGGKGGGGDVSEGEAEASEPCCH</sequence>
<comment type="cofactor">
    <cofactor evidence="2">
        <name>Zn(2+)</name>
        <dbReference type="ChEBI" id="CHEBI:29105"/>
    </cofactor>
</comment>
<dbReference type="Gene3D" id="3.60.15.10">
    <property type="entry name" value="Ribonuclease Z/Hydroxyacylglutathione hydrolase-like"/>
    <property type="match status" value="3"/>
</dbReference>
<dbReference type="GO" id="GO:1990180">
    <property type="term" value="P:mitochondrial tRNA 3'-end processing"/>
    <property type="evidence" value="ECO:0007669"/>
    <property type="project" value="TreeGrafter"/>
</dbReference>
<comment type="caution">
    <text evidence="13">The sequence shown here is derived from an EMBL/GenBank/DDBJ whole genome shotgun (WGS) entry which is preliminary data.</text>
</comment>
<keyword evidence="14" id="KW-1185">Reference proteome</keyword>
<dbReference type="SUPFAM" id="SSF56281">
    <property type="entry name" value="Metallo-hydrolase/oxidoreductase"/>
    <property type="match status" value="1"/>
</dbReference>
<keyword evidence="10" id="KW-0862">Zinc</keyword>
<dbReference type="PANTHER" id="PTHR12553">
    <property type="entry name" value="ZINC PHOSPHODIESTERASE ELAC PROTEIN 2"/>
    <property type="match status" value="1"/>
</dbReference>
<reference evidence="13" key="1">
    <citation type="submission" date="2021-02" db="EMBL/GenBank/DDBJ databases">
        <title>First Annotated Genome of the Yellow-green Alga Tribonema minus.</title>
        <authorList>
            <person name="Mahan K.M."/>
        </authorList>
    </citation>
    <scope>NUCLEOTIDE SEQUENCE</scope>
    <source>
        <strain evidence="13">UTEX B ZZ1240</strain>
    </source>
</reference>
<evidence type="ECO:0000256" key="5">
    <source>
        <dbReference type="ARBA" id="ARBA00022694"/>
    </source>
</evidence>
<protein>
    <recommendedName>
        <fullName evidence="4">ribonuclease Z</fullName>
        <ecNumber evidence="4">3.1.26.11</ecNumber>
    </recommendedName>
</protein>
<comment type="catalytic activity">
    <reaction evidence="1">
        <text>Endonucleolytic cleavage of RNA, removing extra 3' nucleotides from tRNA precursor, generating 3' termini of tRNAs. A 3'-hydroxy group is left at the tRNA terminus and a 5'-phosphoryl group is left at the trailer molecule.</text>
        <dbReference type="EC" id="3.1.26.11"/>
    </reaction>
</comment>
<evidence type="ECO:0000256" key="4">
    <source>
        <dbReference type="ARBA" id="ARBA00012477"/>
    </source>
</evidence>
<feature type="domain" description="tRNase Z endonuclease" evidence="12">
    <location>
        <begin position="42"/>
        <end position="75"/>
    </location>
</feature>
<dbReference type="InterPro" id="IPR027794">
    <property type="entry name" value="tRNase_Z_dom"/>
</dbReference>
<dbReference type="GO" id="GO:0042781">
    <property type="term" value="F:3'-tRNA processing endoribonuclease activity"/>
    <property type="evidence" value="ECO:0007669"/>
    <property type="project" value="UniProtKB-EC"/>
</dbReference>
<keyword evidence="9" id="KW-0378">Hydrolase</keyword>
<evidence type="ECO:0000256" key="6">
    <source>
        <dbReference type="ARBA" id="ARBA00022722"/>
    </source>
</evidence>
<evidence type="ECO:0000256" key="9">
    <source>
        <dbReference type="ARBA" id="ARBA00022801"/>
    </source>
</evidence>
<keyword evidence="5" id="KW-0819">tRNA processing</keyword>
<dbReference type="AlphaFoldDB" id="A0A836C9Z1"/>
<comment type="similarity">
    <text evidence="3">Belongs to the RNase Z family.</text>
</comment>
<evidence type="ECO:0000256" key="2">
    <source>
        <dbReference type="ARBA" id="ARBA00001947"/>
    </source>
</evidence>
<evidence type="ECO:0000256" key="1">
    <source>
        <dbReference type="ARBA" id="ARBA00000402"/>
    </source>
</evidence>
<evidence type="ECO:0000256" key="11">
    <source>
        <dbReference type="SAM" id="MobiDB-lite"/>
    </source>
</evidence>
<evidence type="ECO:0000256" key="3">
    <source>
        <dbReference type="ARBA" id="ARBA00007823"/>
    </source>
</evidence>
<dbReference type="GO" id="GO:0046872">
    <property type="term" value="F:metal ion binding"/>
    <property type="evidence" value="ECO:0007669"/>
    <property type="project" value="UniProtKB-KW"/>
</dbReference>
<keyword evidence="8" id="KW-0255">Endonuclease</keyword>
<dbReference type="InterPro" id="IPR047151">
    <property type="entry name" value="RNZ2-like"/>
</dbReference>
<feature type="compositionally biased region" description="Gly residues" evidence="11">
    <location>
        <begin position="531"/>
        <end position="543"/>
    </location>
</feature>
<dbReference type="PANTHER" id="PTHR12553:SF70">
    <property type="entry name" value="RIBONUCLEASE Z"/>
    <property type="match status" value="1"/>
</dbReference>
<accession>A0A836C9Z1</accession>
<keyword evidence="7" id="KW-0479">Metal-binding</keyword>
<keyword evidence="6" id="KW-0540">Nuclease</keyword>
<dbReference type="OrthoDB" id="527344at2759"/>
<evidence type="ECO:0000256" key="8">
    <source>
        <dbReference type="ARBA" id="ARBA00022759"/>
    </source>
</evidence>
<dbReference type="InterPro" id="IPR036866">
    <property type="entry name" value="RibonucZ/Hydroxyglut_hydro"/>
</dbReference>
<dbReference type="EC" id="3.1.26.11" evidence="4"/>
<dbReference type="EMBL" id="JAFCMP010000514">
    <property type="protein sequence ID" value="KAG5178555.1"/>
    <property type="molecule type" value="Genomic_DNA"/>
</dbReference>
<evidence type="ECO:0000313" key="13">
    <source>
        <dbReference type="EMBL" id="KAG5178555.1"/>
    </source>
</evidence>
<gene>
    <name evidence="13" type="ORF">JKP88DRAFT_261332</name>
</gene>
<organism evidence="13 14">
    <name type="scientific">Tribonema minus</name>
    <dbReference type="NCBI Taxonomy" id="303371"/>
    <lineage>
        <taxon>Eukaryota</taxon>
        <taxon>Sar</taxon>
        <taxon>Stramenopiles</taxon>
        <taxon>Ochrophyta</taxon>
        <taxon>PX clade</taxon>
        <taxon>Xanthophyceae</taxon>
        <taxon>Tribonematales</taxon>
        <taxon>Tribonemataceae</taxon>
        <taxon>Tribonema</taxon>
    </lineage>
</organism>
<evidence type="ECO:0000259" key="12">
    <source>
        <dbReference type="Pfam" id="PF13691"/>
    </source>
</evidence>
<dbReference type="Proteomes" id="UP000664859">
    <property type="component" value="Unassembled WGS sequence"/>
</dbReference>
<proteinExistence type="inferred from homology"/>
<evidence type="ECO:0000256" key="7">
    <source>
        <dbReference type="ARBA" id="ARBA00022723"/>
    </source>
</evidence>
<evidence type="ECO:0000256" key="10">
    <source>
        <dbReference type="ARBA" id="ARBA00022833"/>
    </source>
</evidence>
<dbReference type="Pfam" id="PF13691">
    <property type="entry name" value="Lactamase_B_4"/>
    <property type="match status" value="1"/>
</dbReference>
<name>A0A836C9Z1_9STRA</name>